<protein>
    <submittedName>
        <fullName evidence="1">Unnamed protein product</fullName>
    </submittedName>
</protein>
<sequence length="290" mass="31772">MLQRQSNHSAFCIQQLTTTLQAARFPPASPNMSFTVSNRDLVDALFARISDSQFKCKLSNSVRTQAARAAPKLQHKGGVTLRDVRVLFDKLLDEFKSAGTCSKHLAVTSKVVAVPDFENAIVKVQEGHSRELSKVEEQAIQRLLGSPTVLEKDVRGSLGFADAALIERQVTVETQYPNLDWIPPTSDDVERLFSEASLVTGSGCIAESTTGVPPELSTCMWPVLFAIGNLFDIDIDVDSNTRVCKGNLNEIISNDGGGDSRPNGIELNRIDLMERTAFVLVSYQVATWSK</sequence>
<accession>A0A9W6TXI3</accession>
<gene>
    <name evidence="1" type="ORF">Pfra01_000271400</name>
</gene>
<dbReference type="PANTHER" id="PTHR40866:SF1">
    <property type="entry name" value="BED-TYPE DOMAIN-CONTAINING PROTEIN"/>
    <property type="match status" value="1"/>
</dbReference>
<proteinExistence type="predicted"/>
<organism evidence="1 2">
    <name type="scientific">Phytophthora fragariaefolia</name>
    <dbReference type="NCBI Taxonomy" id="1490495"/>
    <lineage>
        <taxon>Eukaryota</taxon>
        <taxon>Sar</taxon>
        <taxon>Stramenopiles</taxon>
        <taxon>Oomycota</taxon>
        <taxon>Peronosporomycetes</taxon>
        <taxon>Peronosporales</taxon>
        <taxon>Peronosporaceae</taxon>
        <taxon>Phytophthora</taxon>
    </lineage>
</organism>
<evidence type="ECO:0000313" key="2">
    <source>
        <dbReference type="Proteomes" id="UP001165121"/>
    </source>
</evidence>
<dbReference type="Proteomes" id="UP001165121">
    <property type="component" value="Unassembled WGS sequence"/>
</dbReference>
<comment type="caution">
    <text evidence="1">The sequence shown here is derived from an EMBL/GenBank/DDBJ whole genome shotgun (WGS) entry which is preliminary data.</text>
</comment>
<dbReference type="AlphaFoldDB" id="A0A9W6TXI3"/>
<dbReference type="PANTHER" id="PTHR40866">
    <property type="entry name" value="BED-TYPE DOMAIN-CONTAINING PROTEIN"/>
    <property type="match status" value="1"/>
</dbReference>
<keyword evidence="2" id="KW-1185">Reference proteome</keyword>
<evidence type="ECO:0000313" key="1">
    <source>
        <dbReference type="EMBL" id="GMF21107.1"/>
    </source>
</evidence>
<dbReference type="EMBL" id="BSXT01000216">
    <property type="protein sequence ID" value="GMF21107.1"/>
    <property type="molecule type" value="Genomic_DNA"/>
</dbReference>
<name>A0A9W6TXI3_9STRA</name>
<dbReference type="OrthoDB" id="110708at2759"/>
<reference evidence="1" key="1">
    <citation type="submission" date="2023-04" db="EMBL/GenBank/DDBJ databases">
        <title>Phytophthora fragariaefolia NBRC 109709.</title>
        <authorList>
            <person name="Ichikawa N."/>
            <person name="Sato H."/>
            <person name="Tonouchi N."/>
        </authorList>
    </citation>
    <scope>NUCLEOTIDE SEQUENCE</scope>
    <source>
        <strain evidence="1">NBRC 109709</strain>
    </source>
</reference>